<dbReference type="KEGG" id="nano:G5V58_17435"/>
<protein>
    <submittedName>
        <fullName evidence="2">Phosphotransferase</fullName>
    </submittedName>
</protein>
<dbReference type="Gene3D" id="1.10.510.10">
    <property type="entry name" value="Transferase(Phosphotransferase) domain 1"/>
    <property type="match status" value="1"/>
</dbReference>
<evidence type="ECO:0000313" key="3">
    <source>
        <dbReference type="Proteomes" id="UP000502996"/>
    </source>
</evidence>
<organism evidence="2 3">
    <name type="scientific">Nocardioides anomalus</name>
    <dbReference type="NCBI Taxonomy" id="2712223"/>
    <lineage>
        <taxon>Bacteria</taxon>
        <taxon>Bacillati</taxon>
        <taxon>Actinomycetota</taxon>
        <taxon>Actinomycetes</taxon>
        <taxon>Propionibacteriales</taxon>
        <taxon>Nocardioidaceae</taxon>
        <taxon>Nocardioides</taxon>
    </lineage>
</organism>
<sequence length="295" mass="33518">MSGDSQSAGVARAESLALRALAQAERPAEGLHLVRWGTNAVFRTADTVVRLADSDYDTDLLQQQVDLAIWLRSRAFPTARLLHQGVVDGQPVTVWERIAEVREPTMADLAELARRFHDVTADYDGSLPEWEPLGRLGVRMDQMEPDRVITEQALAQLREVKDHLVNQVRDVDFVLPRGPIHGDIHEGNVLVDSSGPHLIDFDRIARGPREWDLVEPLAGVVLFGQDDAEWLTFAHRYGYDLREWGPWTELLKLRAMFMFSWLLTLQRTPQVEEEVRTRLAYFLEPEAPLAPWSAI</sequence>
<dbReference type="EMBL" id="CP049257">
    <property type="protein sequence ID" value="QIG44321.1"/>
    <property type="molecule type" value="Genomic_DNA"/>
</dbReference>
<keyword evidence="3" id="KW-1185">Reference proteome</keyword>
<dbReference type="InterPro" id="IPR002575">
    <property type="entry name" value="Aminoglycoside_PTrfase"/>
</dbReference>
<dbReference type="GO" id="GO:0016740">
    <property type="term" value="F:transferase activity"/>
    <property type="evidence" value="ECO:0007669"/>
    <property type="project" value="UniProtKB-KW"/>
</dbReference>
<feature type="domain" description="Aminoglycoside phosphotransferase" evidence="1">
    <location>
        <begin position="40"/>
        <end position="244"/>
    </location>
</feature>
<keyword evidence="2" id="KW-0808">Transferase</keyword>
<name>A0A6G6WG48_9ACTN</name>
<accession>A0A6G6WG48</accession>
<dbReference type="SUPFAM" id="SSF56112">
    <property type="entry name" value="Protein kinase-like (PK-like)"/>
    <property type="match status" value="1"/>
</dbReference>
<dbReference type="RefSeq" id="WP_165235523.1">
    <property type="nucleotide sequence ID" value="NZ_CP049257.1"/>
</dbReference>
<dbReference type="Proteomes" id="UP000502996">
    <property type="component" value="Chromosome"/>
</dbReference>
<dbReference type="InterPro" id="IPR011009">
    <property type="entry name" value="Kinase-like_dom_sf"/>
</dbReference>
<dbReference type="AlphaFoldDB" id="A0A6G6WG48"/>
<evidence type="ECO:0000313" key="2">
    <source>
        <dbReference type="EMBL" id="QIG44321.1"/>
    </source>
</evidence>
<dbReference type="Pfam" id="PF01636">
    <property type="entry name" value="APH"/>
    <property type="match status" value="1"/>
</dbReference>
<proteinExistence type="predicted"/>
<gene>
    <name evidence="2" type="ORF">G5V58_17435</name>
</gene>
<evidence type="ECO:0000259" key="1">
    <source>
        <dbReference type="Pfam" id="PF01636"/>
    </source>
</evidence>
<reference evidence="2 3" key="1">
    <citation type="submission" date="2020-02" db="EMBL/GenBank/DDBJ databases">
        <title>Full genome sequence of Nocardioides sp. R-3366.</title>
        <authorList>
            <person name="Im W.-T."/>
        </authorList>
    </citation>
    <scope>NUCLEOTIDE SEQUENCE [LARGE SCALE GENOMIC DNA]</scope>
    <source>
        <strain evidence="2 3">R-3366</strain>
    </source>
</reference>